<protein>
    <submittedName>
        <fullName evidence="1">CopG family transcriptional regulator</fullName>
    </submittedName>
</protein>
<dbReference type="EMBL" id="NVOI01000024">
    <property type="protein sequence ID" value="PGG93674.1"/>
    <property type="molecule type" value="Genomic_DNA"/>
</dbReference>
<dbReference type="AlphaFoldDB" id="A0A2C5L2D1"/>
<accession>A0A2C5L2D1</accession>
<comment type="caution">
    <text evidence="1">The sequence shown here is derived from an EMBL/GenBank/DDBJ whole genome shotgun (WGS) entry which is preliminary data.</text>
</comment>
<dbReference type="RefSeq" id="WP_098070592.1">
    <property type="nucleotide sequence ID" value="NZ_NUCP01000036.1"/>
</dbReference>
<dbReference type="Proteomes" id="UP000225320">
    <property type="component" value="Unassembled WGS sequence"/>
</dbReference>
<reference evidence="1 2" key="1">
    <citation type="submission" date="2017-09" db="EMBL/GenBank/DDBJ databases">
        <title>Large-scale bioinformatics analysis of Bacillus genomes uncovers conserved roles of natural products in bacterial physiology.</title>
        <authorList>
            <consortium name="Agbiome Team Llc"/>
            <person name="Bleich R.M."/>
            <person name="Grubbs K.J."/>
            <person name="Santa Maria K.C."/>
            <person name="Allen S.E."/>
            <person name="Farag S."/>
            <person name="Shank E.A."/>
            <person name="Bowers A."/>
        </authorList>
    </citation>
    <scope>NUCLEOTIDE SEQUENCE [LARGE SCALE GENOMIC DNA]</scope>
    <source>
        <strain evidence="1 2">AFS094862</strain>
    </source>
</reference>
<proteinExistence type="predicted"/>
<organism evidence="1 2">
    <name type="scientific">Bacillus toyonensis</name>
    <dbReference type="NCBI Taxonomy" id="155322"/>
    <lineage>
        <taxon>Bacteria</taxon>
        <taxon>Bacillati</taxon>
        <taxon>Bacillota</taxon>
        <taxon>Bacilli</taxon>
        <taxon>Bacillales</taxon>
        <taxon>Bacillaceae</taxon>
        <taxon>Bacillus</taxon>
        <taxon>Bacillus cereus group</taxon>
    </lineage>
</organism>
<name>A0A2C5L2D1_9BACI</name>
<gene>
    <name evidence="1" type="ORF">CON73_07225</name>
</gene>
<sequence length="179" mass="20244">MNVKDLLQMLKESRVMIVAKQVGISHKKLSKALKAAGYEYNRGLGWHFTSTGEPPLEADIGEFIVDANDLKAETTSNALTKKEVNALRKVINEWGATKNAVNQIAQQKEKDLAQNKTNLIHSLYTHIGESGAREKASRTVNLDKKICVKLDGFEDKHRLNRDEIVEIALYEFFEKYKAQ</sequence>
<evidence type="ECO:0000313" key="2">
    <source>
        <dbReference type="Proteomes" id="UP000225320"/>
    </source>
</evidence>
<evidence type="ECO:0000313" key="1">
    <source>
        <dbReference type="EMBL" id="PGG93674.1"/>
    </source>
</evidence>